<dbReference type="PANTHER" id="PTHR21716:SF53">
    <property type="entry name" value="PERMEASE PERM-RELATED"/>
    <property type="match status" value="1"/>
</dbReference>
<dbReference type="InterPro" id="IPR002549">
    <property type="entry name" value="AI-2E-like"/>
</dbReference>
<accession>A0A7Y0LXR5</accession>
<feature type="transmembrane region" description="Helical" evidence="8">
    <location>
        <begin position="307"/>
        <end position="326"/>
    </location>
</feature>
<comment type="caution">
    <text evidence="9">The sequence shown here is derived from an EMBL/GenBank/DDBJ whole genome shotgun (WGS) entry which is preliminary data.</text>
</comment>
<evidence type="ECO:0000313" key="10">
    <source>
        <dbReference type="Proteomes" id="UP000562124"/>
    </source>
</evidence>
<dbReference type="AlphaFoldDB" id="A0A7Y0LXR5"/>
<dbReference type="GO" id="GO:0005886">
    <property type="term" value="C:plasma membrane"/>
    <property type="evidence" value="ECO:0007669"/>
    <property type="project" value="UniProtKB-SubCell"/>
</dbReference>
<reference evidence="9 10" key="1">
    <citation type="submission" date="2020-04" db="EMBL/GenBank/DDBJ databases">
        <title>Sequencing and Assembly of C. fimi.</title>
        <authorList>
            <person name="Ramsey A.R."/>
        </authorList>
    </citation>
    <scope>NUCLEOTIDE SEQUENCE [LARGE SCALE GENOMIC DNA]</scope>
    <source>
        <strain evidence="9 10">SB</strain>
    </source>
</reference>
<proteinExistence type="inferred from homology"/>
<evidence type="ECO:0000256" key="6">
    <source>
        <dbReference type="ARBA" id="ARBA00022989"/>
    </source>
</evidence>
<feature type="transmembrane region" description="Helical" evidence="8">
    <location>
        <begin position="246"/>
        <end position="267"/>
    </location>
</feature>
<keyword evidence="5 8" id="KW-0812">Transmembrane</keyword>
<sequence>MPVPPGSRGAADAVPRSIQVWSAWSWRVVAIVAATAVLFYLLAYFKVLVVAVAVALLLTVLLTPFTRWLERVLRFRRGAAAATSVVGLLVLVSGLIALAGNSIVNGFGALADQAFQGLDTLLTWLSTGPLSLSADQIQQYRDQLTSSISDNASTVLAGALSATTTIGHVLAGALITLFCTLFFLLDGGRIWAWVVGLLPVGSRERTHQAARRGLVTLGGYTRTQILVALVDAIGIGLGAAILRVPLALPLAVLVFLGSFIPIVGALVSGSVAVLVALVAHGPVIALVMLAVVLLVQQIEGHVLQPLLMGHAVSLHPVAVVLVVAAGSLTAGIAGALFAVPLAAVVNTVVLYLHGHDAYPRLGTEPLVPFRTPS</sequence>
<comment type="similarity">
    <text evidence="2">Belongs to the autoinducer-2 exporter (AI-2E) (TC 2.A.86) family.</text>
</comment>
<feature type="transmembrane region" description="Helical" evidence="8">
    <location>
        <begin position="78"/>
        <end position="100"/>
    </location>
</feature>
<evidence type="ECO:0000256" key="7">
    <source>
        <dbReference type="ARBA" id="ARBA00023136"/>
    </source>
</evidence>
<feature type="transmembrane region" description="Helical" evidence="8">
    <location>
        <begin position="24"/>
        <end position="42"/>
    </location>
</feature>
<organism evidence="9 10">
    <name type="scientific">Cellulomonas fimi</name>
    <dbReference type="NCBI Taxonomy" id="1708"/>
    <lineage>
        <taxon>Bacteria</taxon>
        <taxon>Bacillati</taxon>
        <taxon>Actinomycetota</taxon>
        <taxon>Actinomycetes</taxon>
        <taxon>Micrococcales</taxon>
        <taxon>Cellulomonadaceae</taxon>
        <taxon>Cellulomonas</taxon>
    </lineage>
</organism>
<keyword evidence="4" id="KW-1003">Cell membrane</keyword>
<keyword evidence="3" id="KW-0813">Transport</keyword>
<dbReference type="EMBL" id="JABCJJ010000007">
    <property type="protein sequence ID" value="NMR19836.1"/>
    <property type="molecule type" value="Genomic_DNA"/>
</dbReference>
<feature type="transmembrane region" description="Helical" evidence="8">
    <location>
        <begin position="166"/>
        <end position="185"/>
    </location>
</feature>
<dbReference type="GO" id="GO:0055085">
    <property type="term" value="P:transmembrane transport"/>
    <property type="evidence" value="ECO:0007669"/>
    <property type="project" value="TreeGrafter"/>
</dbReference>
<evidence type="ECO:0000256" key="5">
    <source>
        <dbReference type="ARBA" id="ARBA00022692"/>
    </source>
</evidence>
<comment type="subcellular location">
    <subcellularLocation>
        <location evidence="1">Cell membrane</location>
        <topology evidence="1">Multi-pass membrane protein</topology>
    </subcellularLocation>
</comment>
<evidence type="ECO:0000256" key="4">
    <source>
        <dbReference type="ARBA" id="ARBA00022475"/>
    </source>
</evidence>
<feature type="transmembrane region" description="Helical" evidence="8">
    <location>
        <begin position="332"/>
        <end position="352"/>
    </location>
</feature>
<dbReference type="Pfam" id="PF01594">
    <property type="entry name" value="AI-2E_transport"/>
    <property type="match status" value="1"/>
</dbReference>
<evidence type="ECO:0000256" key="3">
    <source>
        <dbReference type="ARBA" id="ARBA00022448"/>
    </source>
</evidence>
<evidence type="ECO:0000256" key="8">
    <source>
        <dbReference type="SAM" id="Phobius"/>
    </source>
</evidence>
<protein>
    <submittedName>
        <fullName evidence="9">AI-2E family transporter</fullName>
    </submittedName>
</protein>
<name>A0A7Y0LXR5_CELFI</name>
<feature type="transmembrane region" description="Helical" evidence="8">
    <location>
        <begin position="273"/>
        <end position="295"/>
    </location>
</feature>
<keyword evidence="7 8" id="KW-0472">Membrane</keyword>
<keyword evidence="6 8" id="KW-1133">Transmembrane helix</keyword>
<evidence type="ECO:0000256" key="1">
    <source>
        <dbReference type="ARBA" id="ARBA00004651"/>
    </source>
</evidence>
<evidence type="ECO:0000256" key="2">
    <source>
        <dbReference type="ARBA" id="ARBA00009773"/>
    </source>
</evidence>
<dbReference type="PANTHER" id="PTHR21716">
    <property type="entry name" value="TRANSMEMBRANE PROTEIN"/>
    <property type="match status" value="1"/>
</dbReference>
<dbReference type="Proteomes" id="UP000562124">
    <property type="component" value="Unassembled WGS sequence"/>
</dbReference>
<evidence type="ECO:0000313" key="9">
    <source>
        <dbReference type="EMBL" id="NMR19836.1"/>
    </source>
</evidence>
<gene>
    <name evidence="9" type="ORF">HIR71_06305</name>
</gene>
<keyword evidence="10" id="KW-1185">Reference proteome</keyword>
<feature type="transmembrane region" description="Helical" evidence="8">
    <location>
        <begin position="48"/>
        <end position="66"/>
    </location>
</feature>